<evidence type="ECO:0000313" key="2">
    <source>
        <dbReference type="EMBL" id="SHL88127.1"/>
    </source>
</evidence>
<dbReference type="Proteomes" id="UP000184253">
    <property type="component" value="Unassembled WGS sequence"/>
</dbReference>
<dbReference type="RefSeq" id="WP_073117390.1">
    <property type="nucleotide sequence ID" value="NZ_FRCE01000017.1"/>
</dbReference>
<organism evidence="2 3">
    <name type="scientific">Micrococcus luteus</name>
    <name type="common">Micrococcus lysodeikticus</name>
    <dbReference type="NCBI Taxonomy" id="1270"/>
    <lineage>
        <taxon>Bacteria</taxon>
        <taxon>Bacillati</taxon>
        <taxon>Actinomycetota</taxon>
        <taxon>Actinomycetes</taxon>
        <taxon>Micrococcales</taxon>
        <taxon>Micrococcaceae</taxon>
        <taxon>Micrococcus</taxon>
    </lineage>
</organism>
<dbReference type="EMBL" id="FRCE01000017">
    <property type="protein sequence ID" value="SHL88127.1"/>
    <property type="molecule type" value="Genomic_DNA"/>
</dbReference>
<evidence type="ECO:0008006" key="4">
    <source>
        <dbReference type="Google" id="ProtNLM"/>
    </source>
</evidence>
<sequence>MTAAVVDPSHGASMTAAAARDITDQIKTGMESIYHLIRSAYRGRAWAVLGYSSWDDYVTREFGNLHLRPPLEYRQDVVLSLREAGMSARAIASATQLSKSTVHRELGATAGRDVPNGTPGDARRVTGTDGKSYQPIREREATSAEGPVTELEGLADLDAVLDMPAEEFGIEPLDLVRRDEEQKGRARRVLTAFNGSGAAAVPALIKAATPVASLVSPATGKALVEDEDLHGVVWDSVRCVRTLAHVIRSVGHVDGESQAEIRSTLRDAVDDLDEVLKKIEEGTR</sequence>
<gene>
    <name evidence="2" type="ORF">SAMN04487849_11718</name>
</gene>
<name>A0ABD7MAC4_MICLU</name>
<reference evidence="2 3" key="1">
    <citation type="submission" date="2016-11" db="EMBL/GenBank/DDBJ databases">
        <authorList>
            <person name="Varghese N."/>
            <person name="Submissions S."/>
        </authorList>
    </citation>
    <scope>NUCLEOTIDE SEQUENCE [LARGE SCALE GENOMIC DNA]</scope>
    <source>
        <strain evidence="2 3">VTM4R57</strain>
    </source>
</reference>
<comment type="caution">
    <text evidence="2">The sequence shown here is derived from an EMBL/GenBank/DDBJ whole genome shotgun (WGS) entry which is preliminary data.</text>
</comment>
<dbReference type="AlphaFoldDB" id="A0ABD7MAC4"/>
<proteinExistence type="predicted"/>
<accession>A0ABD7MAC4</accession>
<evidence type="ECO:0000313" key="3">
    <source>
        <dbReference type="Proteomes" id="UP000184253"/>
    </source>
</evidence>
<feature type="region of interest" description="Disordered" evidence="1">
    <location>
        <begin position="106"/>
        <end position="145"/>
    </location>
</feature>
<protein>
    <recommendedName>
        <fullName evidence="4">DNA-binding response regulator</fullName>
    </recommendedName>
</protein>
<evidence type="ECO:0000256" key="1">
    <source>
        <dbReference type="SAM" id="MobiDB-lite"/>
    </source>
</evidence>